<keyword evidence="2" id="KW-0378">Hydrolase</keyword>
<feature type="region of interest" description="Disordered" evidence="1">
    <location>
        <begin position="277"/>
        <end position="297"/>
    </location>
</feature>
<evidence type="ECO:0000256" key="1">
    <source>
        <dbReference type="SAM" id="MobiDB-lite"/>
    </source>
</evidence>
<feature type="compositionally biased region" description="Basic and acidic residues" evidence="1">
    <location>
        <begin position="284"/>
        <end position="297"/>
    </location>
</feature>
<dbReference type="NCBIfam" id="TIGR01484">
    <property type="entry name" value="HAD-SF-IIB"/>
    <property type="match status" value="1"/>
</dbReference>
<sequence length="297" mass="31864">MSDGTPGWRPGLVALDIDGTLLKWMEGAGQTYEVIPDEVYAAVHRAYDAGAHIVLASGRSPHGMTRIADLFGLPRDGEDRLWVVASNGAVVFRYAPVEIVHEVTFDAAPAVEAVLRHHPKARVAIEERGRGYRVSKPFPHGELSGVQFITSVHQMVAKPVSRVIIRDPDATAEDFVELAGRLGLHGTDYVVGWTAWLDLAPMGVSKASGLEHVCERLGVAAADVLAIGDGRNDIEMLAWAGRGVAMGQAVEEVIAAADAVTDSVYDDGAAVEISRWFPPGPAEEPDRHAELRAPESL</sequence>
<dbReference type="GO" id="GO:0016787">
    <property type="term" value="F:hydrolase activity"/>
    <property type="evidence" value="ECO:0007669"/>
    <property type="project" value="UniProtKB-KW"/>
</dbReference>
<dbReference type="PANTHER" id="PTHR10000">
    <property type="entry name" value="PHOSPHOSERINE PHOSPHATASE"/>
    <property type="match status" value="1"/>
</dbReference>
<dbReference type="Gene3D" id="3.30.1240.10">
    <property type="match status" value="1"/>
</dbReference>
<dbReference type="InterPro" id="IPR023214">
    <property type="entry name" value="HAD_sf"/>
</dbReference>
<dbReference type="InterPro" id="IPR006379">
    <property type="entry name" value="HAD-SF_hydro_IIB"/>
</dbReference>
<organism evidence="2 3">
    <name type="scientific">Nocardioides bigeumensis</name>
    <dbReference type="NCBI Taxonomy" id="433657"/>
    <lineage>
        <taxon>Bacteria</taxon>
        <taxon>Bacillati</taxon>
        <taxon>Actinomycetota</taxon>
        <taxon>Actinomycetes</taxon>
        <taxon>Propionibacteriales</taxon>
        <taxon>Nocardioidaceae</taxon>
        <taxon>Nocardioides</taxon>
    </lineage>
</organism>
<evidence type="ECO:0000313" key="2">
    <source>
        <dbReference type="EMBL" id="GAA2132647.1"/>
    </source>
</evidence>
<dbReference type="Proteomes" id="UP001500575">
    <property type="component" value="Unassembled WGS sequence"/>
</dbReference>
<evidence type="ECO:0000313" key="3">
    <source>
        <dbReference type="Proteomes" id="UP001500575"/>
    </source>
</evidence>
<dbReference type="Pfam" id="PF08282">
    <property type="entry name" value="Hydrolase_3"/>
    <property type="match status" value="1"/>
</dbReference>
<dbReference type="PANTHER" id="PTHR10000:SF8">
    <property type="entry name" value="HAD SUPERFAMILY HYDROLASE-LIKE, TYPE 3"/>
    <property type="match status" value="1"/>
</dbReference>
<dbReference type="RefSeq" id="WP_344305342.1">
    <property type="nucleotide sequence ID" value="NZ_BAAAQQ010000013.1"/>
</dbReference>
<keyword evidence="3" id="KW-1185">Reference proteome</keyword>
<protein>
    <submittedName>
        <fullName evidence="2">HAD family hydrolase</fullName>
    </submittedName>
</protein>
<dbReference type="Gene3D" id="3.40.50.1000">
    <property type="entry name" value="HAD superfamily/HAD-like"/>
    <property type="match status" value="1"/>
</dbReference>
<gene>
    <name evidence="2" type="ORF">GCM10009843_37410</name>
</gene>
<accession>A0ABP5KI59</accession>
<dbReference type="EMBL" id="BAAAQQ010000013">
    <property type="protein sequence ID" value="GAA2132647.1"/>
    <property type="molecule type" value="Genomic_DNA"/>
</dbReference>
<name>A0ABP5KI59_9ACTN</name>
<dbReference type="SUPFAM" id="SSF56784">
    <property type="entry name" value="HAD-like"/>
    <property type="match status" value="1"/>
</dbReference>
<comment type="caution">
    <text evidence="2">The sequence shown here is derived from an EMBL/GenBank/DDBJ whole genome shotgun (WGS) entry which is preliminary data.</text>
</comment>
<proteinExistence type="predicted"/>
<dbReference type="PROSITE" id="PS01229">
    <property type="entry name" value="COF_2"/>
    <property type="match status" value="1"/>
</dbReference>
<dbReference type="InterPro" id="IPR036412">
    <property type="entry name" value="HAD-like_sf"/>
</dbReference>
<reference evidence="3" key="1">
    <citation type="journal article" date="2019" name="Int. J. Syst. Evol. Microbiol.">
        <title>The Global Catalogue of Microorganisms (GCM) 10K type strain sequencing project: providing services to taxonomists for standard genome sequencing and annotation.</title>
        <authorList>
            <consortium name="The Broad Institute Genomics Platform"/>
            <consortium name="The Broad Institute Genome Sequencing Center for Infectious Disease"/>
            <person name="Wu L."/>
            <person name="Ma J."/>
        </authorList>
    </citation>
    <scope>NUCLEOTIDE SEQUENCE [LARGE SCALE GENOMIC DNA]</scope>
    <source>
        <strain evidence="3">JCM 16021</strain>
    </source>
</reference>